<evidence type="ECO:0000313" key="4">
    <source>
        <dbReference type="Proteomes" id="UP000077381"/>
    </source>
</evidence>
<sequence length="311" mass="33917">MSVGTTLILGAGMSELSVSPWKRHGQDRLYVNLPDGTAVAWVDCRTGKVTVEKEQYRRAALDALRPHLARKAVPLLSTKPPSPGHPQGSASNFRSTAEQRPTLPALTSADDLELNRPGAALLALIAAKGPTPMQRGWARLLRRSSDWDAWFAGLTGERRVGRELKRLSSFGWRVLHGIPLPNAVDIDHLLIGPGGVFSINTKHHNGKPVWVGDDMVKVNHGPPQPYPASSRAEARRVQRVLERFCGFAVTVVPTLVFVGVTDLVKATSQLAVRAYREREVSALGPLTGVLTPDQVEVVYAVARHRRAWLGA</sequence>
<protein>
    <submittedName>
        <fullName evidence="3">Nuclease-related domain protein</fullName>
    </submittedName>
</protein>
<dbReference type="PROSITE" id="PS50965">
    <property type="entry name" value="NERD"/>
    <property type="match status" value="1"/>
</dbReference>
<dbReference type="PATRIC" id="fig|1716141.3.peg.3266"/>
<evidence type="ECO:0000259" key="2">
    <source>
        <dbReference type="PROSITE" id="PS50965"/>
    </source>
</evidence>
<dbReference type="InterPro" id="IPR011528">
    <property type="entry name" value="NERD"/>
</dbReference>
<gene>
    <name evidence="3" type="ORF">STSP_31070</name>
</gene>
<reference evidence="3 4" key="1">
    <citation type="submission" date="2015-12" db="EMBL/GenBank/DDBJ databases">
        <title>Genome sequence of Streptomyces sp. G25.</title>
        <authorList>
            <person name="Poehlein A."/>
            <person name="Roettig A."/>
            <person name="Hiessl S."/>
            <person name="Hauschild P."/>
            <person name="Schauer J."/>
            <person name="Madkour M.H."/>
            <person name="Al-Ansari A.M."/>
            <person name="Almakishah N.H."/>
            <person name="Steinbuechel A."/>
            <person name="Daniel R."/>
        </authorList>
    </citation>
    <scope>NUCLEOTIDE SEQUENCE [LARGE SCALE GENOMIC DNA]</scope>
    <source>
        <strain evidence="4">G25(2015)</strain>
    </source>
</reference>
<name>A0A177HS56_9ACTN</name>
<organism evidence="3 4">
    <name type="scientific">Streptomyces jeddahensis</name>
    <dbReference type="NCBI Taxonomy" id="1716141"/>
    <lineage>
        <taxon>Bacteria</taxon>
        <taxon>Bacillati</taxon>
        <taxon>Actinomycetota</taxon>
        <taxon>Actinomycetes</taxon>
        <taxon>Kitasatosporales</taxon>
        <taxon>Streptomycetaceae</taxon>
        <taxon>Streptomyces</taxon>
    </lineage>
</organism>
<evidence type="ECO:0000256" key="1">
    <source>
        <dbReference type="SAM" id="MobiDB-lite"/>
    </source>
</evidence>
<comment type="caution">
    <text evidence="3">The sequence shown here is derived from an EMBL/GenBank/DDBJ whole genome shotgun (WGS) entry which is preliminary data.</text>
</comment>
<dbReference type="Proteomes" id="UP000077381">
    <property type="component" value="Unassembled WGS sequence"/>
</dbReference>
<evidence type="ECO:0000313" key="3">
    <source>
        <dbReference type="EMBL" id="OAH13429.1"/>
    </source>
</evidence>
<proteinExistence type="predicted"/>
<feature type="region of interest" description="Disordered" evidence="1">
    <location>
        <begin position="75"/>
        <end position="98"/>
    </location>
</feature>
<accession>A0A177HS56</accession>
<dbReference type="AlphaFoldDB" id="A0A177HS56"/>
<keyword evidence="4" id="KW-1185">Reference proteome</keyword>
<feature type="compositionally biased region" description="Polar residues" evidence="1">
    <location>
        <begin position="88"/>
        <end position="98"/>
    </location>
</feature>
<dbReference type="EMBL" id="LOHS01000076">
    <property type="protein sequence ID" value="OAH13429.1"/>
    <property type="molecule type" value="Genomic_DNA"/>
</dbReference>
<feature type="domain" description="NERD" evidence="2">
    <location>
        <begin position="152"/>
        <end position="264"/>
    </location>
</feature>
<dbReference type="STRING" id="1716141.STSP_31070"/>
<dbReference type="Pfam" id="PF08378">
    <property type="entry name" value="NERD"/>
    <property type="match status" value="1"/>
</dbReference>